<evidence type="ECO:0000313" key="2">
    <source>
        <dbReference type="EMBL" id="KAH0933838.1"/>
    </source>
</evidence>
<gene>
    <name evidence="2" type="ORF">HID58_010955</name>
</gene>
<comment type="caution">
    <text evidence="2">The sequence shown here is derived from an EMBL/GenBank/DDBJ whole genome shotgun (WGS) entry which is preliminary data.</text>
</comment>
<dbReference type="EMBL" id="JAGKQM010000003">
    <property type="protein sequence ID" value="KAH0933838.1"/>
    <property type="molecule type" value="Genomic_DNA"/>
</dbReference>
<feature type="region of interest" description="Disordered" evidence="1">
    <location>
        <begin position="1"/>
        <end position="192"/>
    </location>
</feature>
<evidence type="ECO:0000313" key="3">
    <source>
        <dbReference type="Proteomes" id="UP000824890"/>
    </source>
</evidence>
<keyword evidence="3" id="KW-1185">Reference proteome</keyword>
<feature type="compositionally biased region" description="Basic and acidic residues" evidence="1">
    <location>
        <begin position="182"/>
        <end position="192"/>
    </location>
</feature>
<feature type="compositionally biased region" description="Basic and acidic residues" evidence="1">
    <location>
        <begin position="152"/>
        <end position="165"/>
    </location>
</feature>
<feature type="compositionally biased region" description="Polar residues" evidence="1">
    <location>
        <begin position="8"/>
        <end position="23"/>
    </location>
</feature>
<feature type="non-terminal residue" evidence="2">
    <location>
        <position position="1"/>
    </location>
</feature>
<proteinExistence type="predicted"/>
<accession>A0ABQ8DWU8</accession>
<dbReference type="Proteomes" id="UP000824890">
    <property type="component" value="Unassembled WGS sequence"/>
</dbReference>
<organism evidence="2 3">
    <name type="scientific">Brassica napus</name>
    <name type="common">Rape</name>
    <dbReference type="NCBI Taxonomy" id="3708"/>
    <lineage>
        <taxon>Eukaryota</taxon>
        <taxon>Viridiplantae</taxon>
        <taxon>Streptophyta</taxon>
        <taxon>Embryophyta</taxon>
        <taxon>Tracheophyta</taxon>
        <taxon>Spermatophyta</taxon>
        <taxon>Magnoliopsida</taxon>
        <taxon>eudicotyledons</taxon>
        <taxon>Gunneridae</taxon>
        <taxon>Pentapetalae</taxon>
        <taxon>rosids</taxon>
        <taxon>malvids</taxon>
        <taxon>Brassicales</taxon>
        <taxon>Brassicaceae</taxon>
        <taxon>Brassiceae</taxon>
        <taxon>Brassica</taxon>
    </lineage>
</organism>
<evidence type="ECO:0000256" key="1">
    <source>
        <dbReference type="SAM" id="MobiDB-lite"/>
    </source>
</evidence>
<name>A0ABQ8DWU8_BRANA</name>
<reference evidence="2 3" key="1">
    <citation type="submission" date="2021-05" db="EMBL/GenBank/DDBJ databases">
        <title>Genome Assembly of Synthetic Allotetraploid Brassica napus Reveals Homoeologous Exchanges between Subgenomes.</title>
        <authorList>
            <person name="Davis J.T."/>
        </authorList>
    </citation>
    <scope>NUCLEOTIDE SEQUENCE [LARGE SCALE GENOMIC DNA]</scope>
    <source>
        <strain evidence="3">cv. Da-Ae</strain>
        <tissue evidence="2">Seedling</tissue>
    </source>
</reference>
<protein>
    <submittedName>
        <fullName evidence="2">Uncharacterized protein</fullName>
    </submittedName>
</protein>
<sequence>PTAEAQIHQITNQKTQISYGQQKETAEAQIKDTAQGPQPATPGLLWTRGKEAEPNTRKNLAHPPATCRPPQLRPPILAQPPTLSTVTPFPPELRAYRASAPSDFFDALSSRRRSGVGRTEKASTLPRDKTGDDGSSLHLPGRTTATCTPLHLHRDPSERPHRYSKTDSPLMENLGFRAPTRQTDDGSVKRER</sequence>
<feature type="compositionally biased region" description="Basic and acidic residues" evidence="1">
    <location>
        <begin position="118"/>
        <end position="132"/>
    </location>
</feature>